<feature type="transmembrane region" description="Helical" evidence="1">
    <location>
        <begin position="124"/>
        <end position="142"/>
    </location>
</feature>
<comment type="caution">
    <text evidence="3">The sequence shown here is derived from an EMBL/GenBank/DDBJ whole genome shotgun (WGS) entry which is preliminary data.</text>
</comment>
<reference evidence="3 4" key="1">
    <citation type="submission" date="2021-11" db="EMBL/GenBank/DDBJ databases">
        <title>Genomic of Niabella pedocola.</title>
        <authorList>
            <person name="Wu T."/>
        </authorList>
    </citation>
    <scope>NUCLEOTIDE SEQUENCE [LARGE SCALE GENOMIC DNA]</scope>
    <source>
        <strain evidence="3 4">JCM 31011</strain>
    </source>
</reference>
<protein>
    <submittedName>
        <fullName evidence="3">Uncharacterized protein</fullName>
    </submittedName>
</protein>
<evidence type="ECO:0000313" key="4">
    <source>
        <dbReference type="Proteomes" id="UP001199816"/>
    </source>
</evidence>
<organism evidence="3 4">
    <name type="scientific">Niabella pedocola</name>
    <dbReference type="NCBI Taxonomy" id="1752077"/>
    <lineage>
        <taxon>Bacteria</taxon>
        <taxon>Pseudomonadati</taxon>
        <taxon>Bacteroidota</taxon>
        <taxon>Chitinophagia</taxon>
        <taxon>Chitinophagales</taxon>
        <taxon>Chitinophagaceae</taxon>
        <taxon>Niabella</taxon>
    </lineage>
</organism>
<evidence type="ECO:0000313" key="3">
    <source>
        <dbReference type="EMBL" id="MCD2424504.1"/>
    </source>
</evidence>
<dbReference type="Proteomes" id="UP001199816">
    <property type="component" value="Unassembled WGS sequence"/>
</dbReference>
<accession>A0ABS8PUK9</accession>
<evidence type="ECO:0000256" key="1">
    <source>
        <dbReference type="SAM" id="Phobius"/>
    </source>
</evidence>
<dbReference type="RefSeq" id="WP_231006626.1">
    <property type="nucleotide sequence ID" value="NZ_JAJNEC010000005.1"/>
</dbReference>
<name>A0ABS8PUK9_9BACT</name>
<keyword evidence="2" id="KW-0732">Signal</keyword>
<keyword evidence="1" id="KW-0812">Transmembrane</keyword>
<evidence type="ECO:0000256" key="2">
    <source>
        <dbReference type="SAM" id="SignalP"/>
    </source>
</evidence>
<dbReference type="EMBL" id="JAJNEC010000005">
    <property type="protein sequence ID" value="MCD2424504.1"/>
    <property type="molecule type" value="Genomic_DNA"/>
</dbReference>
<feature type="chain" id="PRO_5047174176" evidence="2">
    <location>
        <begin position="26"/>
        <end position="154"/>
    </location>
</feature>
<proteinExistence type="predicted"/>
<sequence length="154" mass="17785">MLFIKRLAPFFLAAFFILNTHPAQARLKIPFGNREVLQTAADLPDTDAYLLPDNKHYLDLGVLHEEYNIAYILPLWVTKEPRLVGYDKKSDTFYELTGEQLREILSENKLEEKKLLRLGFYTRYGGKLVGLLLLSLIIYGFLPSKPKTITPQRV</sequence>
<keyword evidence="4" id="KW-1185">Reference proteome</keyword>
<keyword evidence="1" id="KW-1133">Transmembrane helix</keyword>
<gene>
    <name evidence="3" type="ORF">LQ567_17120</name>
</gene>
<keyword evidence="1" id="KW-0472">Membrane</keyword>
<feature type="signal peptide" evidence="2">
    <location>
        <begin position="1"/>
        <end position="25"/>
    </location>
</feature>